<comment type="caution">
    <text evidence="2">The sequence shown here is derived from an EMBL/GenBank/DDBJ whole genome shotgun (WGS) entry which is preliminary data.</text>
</comment>
<name>A0A8X7C1M8_9ARAC</name>
<dbReference type="EMBL" id="BMAV01007765">
    <property type="protein sequence ID" value="GFY50868.1"/>
    <property type="molecule type" value="Genomic_DNA"/>
</dbReference>
<keyword evidence="3" id="KW-1185">Reference proteome</keyword>
<feature type="region of interest" description="Disordered" evidence="1">
    <location>
        <begin position="101"/>
        <end position="181"/>
    </location>
</feature>
<feature type="compositionally biased region" description="Basic and acidic residues" evidence="1">
    <location>
        <begin position="1"/>
        <end position="16"/>
    </location>
</feature>
<evidence type="ECO:0000313" key="3">
    <source>
        <dbReference type="Proteomes" id="UP000886998"/>
    </source>
</evidence>
<feature type="compositionally biased region" description="Basic and acidic residues" evidence="1">
    <location>
        <begin position="152"/>
        <end position="170"/>
    </location>
</feature>
<feature type="region of interest" description="Disordered" evidence="1">
    <location>
        <begin position="1"/>
        <end position="24"/>
    </location>
</feature>
<dbReference type="Proteomes" id="UP000886998">
    <property type="component" value="Unassembled WGS sequence"/>
</dbReference>
<feature type="compositionally biased region" description="Polar residues" evidence="1">
    <location>
        <begin position="48"/>
        <end position="58"/>
    </location>
</feature>
<evidence type="ECO:0000313" key="2">
    <source>
        <dbReference type="EMBL" id="GFY50868.1"/>
    </source>
</evidence>
<proteinExistence type="predicted"/>
<evidence type="ECO:0000256" key="1">
    <source>
        <dbReference type="SAM" id="MobiDB-lite"/>
    </source>
</evidence>
<accession>A0A8X7C1M8</accession>
<reference evidence="2" key="1">
    <citation type="submission" date="2020-08" db="EMBL/GenBank/DDBJ databases">
        <title>Multicomponent nature underlies the extraordinary mechanical properties of spider dragline silk.</title>
        <authorList>
            <person name="Kono N."/>
            <person name="Nakamura H."/>
            <person name="Mori M."/>
            <person name="Yoshida Y."/>
            <person name="Ohtoshi R."/>
            <person name="Malay A.D."/>
            <person name="Moran D.A.P."/>
            <person name="Tomita M."/>
            <person name="Numata K."/>
            <person name="Arakawa K."/>
        </authorList>
    </citation>
    <scope>NUCLEOTIDE SEQUENCE</scope>
</reference>
<sequence length="181" mass="20468">MPDQRGKRVSKRREWSSDSFSGSVKEVKRNRYWAVSIEEAALQTFQTLSKAPSGQEQPASKPDHLRVTTKRSNIPILAAGQEKSPSKPQLVTKRTLTFPKYLSRQEKSSYDGSSVKRPRVTAKHFESVKSPSKPEFSPVVRGRSKIRILASGEEKSLSKPEQHNEVHLDLGENSMPIEKRK</sequence>
<protein>
    <submittedName>
        <fullName evidence="2">Uncharacterized protein</fullName>
    </submittedName>
</protein>
<organism evidence="2 3">
    <name type="scientific">Trichonephila inaurata madagascariensis</name>
    <dbReference type="NCBI Taxonomy" id="2747483"/>
    <lineage>
        <taxon>Eukaryota</taxon>
        <taxon>Metazoa</taxon>
        <taxon>Ecdysozoa</taxon>
        <taxon>Arthropoda</taxon>
        <taxon>Chelicerata</taxon>
        <taxon>Arachnida</taxon>
        <taxon>Araneae</taxon>
        <taxon>Araneomorphae</taxon>
        <taxon>Entelegynae</taxon>
        <taxon>Araneoidea</taxon>
        <taxon>Nephilidae</taxon>
        <taxon>Trichonephila</taxon>
        <taxon>Trichonephila inaurata</taxon>
    </lineage>
</organism>
<feature type="region of interest" description="Disordered" evidence="1">
    <location>
        <begin position="48"/>
        <end position="68"/>
    </location>
</feature>
<dbReference type="AlphaFoldDB" id="A0A8X7C1M8"/>
<gene>
    <name evidence="2" type="ORF">TNIN_368701</name>
</gene>